<reference evidence="3 4" key="1">
    <citation type="journal article" date="2019" name="Int. J. Syst. Evol. Microbiol.">
        <title>The Global Catalogue of Microorganisms (GCM) 10K type strain sequencing project: providing services to taxonomists for standard genome sequencing and annotation.</title>
        <authorList>
            <consortium name="The Broad Institute Genomics Platform"/>
            <consortium name="The Broad Institute Genome Sequencing Center for Infectious Disease"/>
            <person name="Wu L."/>
            <person name="Ma J."/>
        </authorList>
    </citation>
    <scope>NUCLEOTIDE SEQUENCE [LARGE SCALE GENOMIC DNA]</scope>
    <source>
        <strain evidence="3 4">JCM 16328</strain>
    </source>
</reference>
<accession>A0AAV3T945</accession>
<dbReference type="AlphaFoldDB" id="A0AAV3T945"/>
<dbReference type="Proteomes" id="UP001500420">
    <property type="component" value="Unassembled WGS sequence"/>
</dbReference>
<proteinExistence type="predicted"/>
<dbReference type="RefSeq" id="WP_343773280.1">
    <property type="nucleotide sequence ID" value="NZ_BAAADV010000001.1"/>
</dbReference>
<feature type="transmembrane region" description="Helical" evidence="2">
    <location>
        <begin position="92"/>
        <end position="115"/>
    </location>
</feature>
<feature type="region of interest" description="Disordered" evidence="1">
    <location>
        <begin position="254"/>
        <end position="304"/>
    </location>
</feature>
<comment type="caution">
    <text evidence="3">The sequence shown here is derived from an EMBL/GenBank/DDBJ whole genome shotgun (WGS) entry which is preliminary data.</text>
</comment>
<evidence type="ECO:0000256" key="2">
    <source>
        <dbReference type="SAM" id="Phobius"/>
    </source>
</evidence>
<sequence length="517" mass="55802">MRDRLVARSGAAVRWLRRRLRRAVREGRHRLEETTTLVHVSILLFVPVLVGLLTYLSGVLEYLSFFLFPPLAAGTYALFAHPEHEAASPIRFVAGLTAGAVCAWVAVLVAVWFVYPDRPPSAIEADAPGAAFAVFLTGVVTWAFDIEEAAAFSTALLGLLVDPARQASFVASVVVSSSLVAGVFAVWRDRFYERRARYLYQSTRGADQVLVPFRDDPAEATTMLAGRLAAAHDAGNVVLLDVVEEDRVATAERTLLENGADRLDPGDASRNATTGDPSAGGAVASTDAEVDATEADTVDADRSASEAASALEATVADLERLADRLETVLDVPCEVIVAASDGAPATTVRQVARDTNCDLIAAPYETEDGEVTPFVKRLLAARMDVLVHRSCDGRTNWRRITVPVRRAGDTAHAMIDFACRLAGEAGTVSVAHCIDSEARRRKADEMLANLAETPDYDIETRVPRASIERFLRQIAPATDLVVVGASRDRSTASRLVSPPTFERIDDLDTDLAIVAHR</sequence>
<name>A0AAV3T945_9EURY</name>
<keyword evidence="2" id="KW-0812">Transmembrane</keyword>
<keyword evidence="4" id="KW-1185">Reference proteome</keyword>
<feature type="transmembrane region" description="Helical" evidence="2">
    <location>
        <begin position="62"/>
        <end position="80"/>
    </location>
</feature>
<evidence type="ECO:0000313" key="3">
    <source>
        <dbReference type="EMBL" id="GAA0669609.1"/>
    </source>
</evidence>
<dbReference type="EMBL" id="BAAADV010000001">
    <property type="protein sequence ID" value="GAA0669609.1"/>
    <property type="molecule type" value="Genomic_DNA"/>
</dbReference>
<dbReference type="Gene3D" id="3.40.50.12370">
    <property type="match status" value="1"/>
</dbReference>
<evidence type="ECO:0000256" key="1">
    <source>
        <dbReference type="SAM" id="MobiDB-lite"/>
    </source>
</evidence>
<dbReference type="SUPFAM" id="SSF52402">
    <property type="entry name" value="Adenine nucleotide alpha hydrolases-like"/>
    <property type="match status" value="1"/>
</dbReference>
<keyword evidence="2" id="KW-0472">Membrane</keyword>
<feature type="compositionally biased region" description="Acidic residues" evidence="1">
    <location>
        <begin position="288"/>
        <end position="298"/>
    </location>
</feature>
<protein>
    <submittedName>
        <fullName evidence="3">HPP family protein</fullName>
    </submittedName>
</protein>
<keyword evidence="2" id="KW-1133">Transmembrane helix</keyword>
<feature type="transmembrane region" description="Helical" evidence="2">
    <location>
        <begin position="167"/>
        <end position="187"/>
    </location>
</feature>
<evidence type="ECO:0000313" key="4">
    <source>
        <dbReference type="Proteomes" id="UP001500420"/>
    </source>
</evidence>
<feature type="transmembrane region" description="Helical" evidence="2">
    <location>
        <begin position="37"/>
        <end position="56"/>
    </location>
</feature>
<gene>
    <name evidence="3" type="ORF">GCM10009020_14560</name>
</gene>
<organism evidence="3 4">
    <name type="scientific">Natronoarchaeum mannanilyticum</name>
    <dbReference type="NCBI Taxonomy" id="926360"/>
    <lineage>
        <taxon>Archaea</taxon>
        <taxon>Methanobacteriati</taxon>
        <taxon>Methanobacteriota</taxon>
        <taxon>Stenosarchaea group</taxon>
        <taxon>Halobacteria</taxon>
        <taxon>Halobacteriales</taxon>
        <taxon>Natronoarchaeaceae</taxon>
    </lineage>
</organism>